<dbReference type="EMBL" id="CM034391">
    <property type="protein sequence ID" value="KAJ0181105.1"/>
    <property type="molecule type" value="Genomic_DNA"/>
</dbReference>
<comment type="caution">
    <text evidence="1">The sequence shown here is derived from an EMBL/GenBank/DDBJ whole genome shotgun (WGS) entry which is preliminary data.</text>
</comment>
<organism evidence="1 2">
    <name type="scientific">Dendrolimus kikuchii</name>
    <dbReference type="NCBI Taxonomy" id="765133"/>
    <lineage>
        <taxon>Eukaryota</taxon>
        <taxon>Metazoa</taxon>
        <taxon>Ecdysozoa</taxon>
        <taxon>Arthropoda</taxon>
        <taxon>Hexapoda</taxon>
        <taxon>Insecta</taxon>
        <taxon>Pterygota</taxon>
        <taxon>Neoptera</taxon>
        <taxon>Endopterygota</taxon>
        <taxon>Lepidoptera</taxon>
        <taxon>Glossata</taxon>
        <taxon>Ditrysia</taxon>
        <taxon>Bombycoidea</taxon>
        <taxon>Lasiocampidae</taxon>
        <taxon>Dendrolimus</taxon>
    </lineage>
</organism>
<sequence length="86" mass="9377">MRGRKTSCLVFCEQVQAALTRCRRTARNHRPALCNIRGYAHNSRGDDTCRSICGAQANNSCATTFPRPSAPPASAGRPTILQFTIP</sequence>
<evidence type="ECO:0000313" key="1">
    <source>
        <dbReference type="EMBL" id="KAJ0181105.1"/>
    </source>
</evidence>
<gene>
    <name evidence="1" type="ORF">K1T71_003190</name>
</gene>
<keyword evidence="2" id="KW-1185">Reference proteome</keyword>
<dbReference type="Proteomes" id="UP000824533">
    <property type="component" value="Linkage Group LG05"/>
</dbReference>
<protein>
    <submittedName>
        <fullName evidence="1">Uncharacterized protein</fullName>
    </submittedName>
</protein>
<evidence type="ECO:0000313" key="2">
    <source>
        <dbReference type="Proteomes" id="UP000824533"/>
    </source>
</evidence>
<accession>A0ACC1DB94</accession>
<proteinExistence type="predicted"/>
<reference evidence="1 2" key="1">
    <citation type="journal article" date="2021" name="Front. Genet.">
        <title>Chromosome-Level Genome Assembly Reveals Significant Gene Expansion in the Toll and IMD Signaling Pathways of Dendrolimus kikuchii.</title>
        <authorList>
            <person name="Zhou J."/>
            <person name="Wu P."/>
            <person name="Xiong Z."/>
            <person name="Liu N."/>
            <person name="Zhao N."/>
            <person name="Ji M."/>
            <person name="Qiu Y."/>
            <person name="Yang B."/>
        </authorList>
    </citation>
    <scope>NUCLEOTIDE SEQUENCE [LARGE SCALE GENOMIC DNA]</scope>
    <source>
        <strain evidence="1">Ann1</strain>
    </source>
</reference>
<name>A0ACC1DB94_9NEOP</name>